<name>A0A0A9AFH8_ARUDO</name>
<organism evidence="1">
    <name type="scientific">Arundo donax</name>
    <name type="common">Giant reed</name>
    <name type="synonym">Donax arundinaceus</name>
    <dbReference type="NCBI Taxonomy" id="35708"/>
    <lineage>
        <taxon>Eukaryota</taxon>
        <taxon>Viridiplantae</taxon>
        <taxon>Streptophyta</taxon>
        <taxon>Embryophyta</taxon>
        <taxon>Tracheophyta</taxon>
        <taxon>Spermatophyta</taxon>
        <taxon>Magnoliopsida</taxon>
        <taxon>Liliopsida</taxon>
        <taxon>Poales</taxon>
        <taxon>Poaceae</taxon>
        <taxon>PACMAD clade</taxon>
        <taxon>Arundinoideae</taxon>
        <taxon>Arundineae</taxon>
        <taxon>Arundo</taxon>
    </lineage>
</organism>
<accession>A0A0A9AFH8</accession>
<dbReference type="EMBL" id="GBRH01252038">
    <property type="protein sequence ID" value="JAD45857.1"/>
    <property type="molecule type" value="Transcribed_RNA"/>
</dbReference>
<evidence type="ECO:0000313" key="1">
    <source>
        <dbReference type="EMBL" id="JAD45857.1"/>
    </source>
</evidence>
<reference evidence="1" key="2">
    <citation type="journal article" date="2015" name="Data Brief">
        <title>Shoot transcriptome of the giant reed, Arundo donax.</title>
        <authorList>
            <person name="Barrero R.A."/>
            <person name="Guerrero F.D."/>
            <person name="Moolhuijzen P."/>
            <person name="Goolsby J.A."/>
            <person name="Tidwell J."/>
            <person name="Bellgard S.E."/>
            <person name="Bellgard M.I."/>
        </authorList>
    </citation>
    <scope>NUCLEOTIDE SEQUENCE</scope>
    <source>
        <tissue evidence="1">Shoot tissue taken approximately 20 cm above the soil surface</tissue>
    </source>
</reference>
<dbReference type="AlphaFoldDB" id="A0A0A9AFH8"/>
<protein>
    <submittedName>
        <fullName evidence="1">Uncharacterized protein</fullName>
    </submittedName>
</protein>
<proteinExistence type="predicted"/>
<sequence>MLSQDWTPLTTIVVFDIISEHWTMG</sequence>
<reference evidence="1" key="1">
    <citation type="submission" date="2014-09" db="EMBL/GenBank/DDBJ databases">
        <authorList>
            <person name="Magalhaes I.L.F."/>
            <person name="Oliveira U."/>
            <person name="Santos F.R."/>
            <person name="Vidigal T.H.D.A."/>
            <person name="Brescovit A.D."/>
            <person name="Santos A.J."/>
        </authorList>
    </citation>
    <scope>NUCLEOTIDE SEQUENCE</scope>
    <source>
        <tissue evidence="1">Shoot tissue taken approximately 20 cm above the soil surface</tissue>
    </source>
</reference>